<comment type="caution">
    <text evidence="1">The sequence shown here is derived from an EMBL/GenBank/DDBJ whole genome shotgun (WGS) entry which is preliminary data.</text>
</comment>
<evidence type="ECO:0000313" key="2">
    <source>
        <dbReference type="Proteomes" id="UP001568698"/>
    </source>
</evidence>
<dbReference type="Proteomes" id="UP001568698">
    <property type="component" value="Unassembled WGS sequence"/>
</dbReference>
<sequence>MLMANVKSAMNRAASRCGLSRDEIADRMNQIAQDAGVSLSRGNAKRVTLATLEKWLNPANMEHQPSILAVNVFCMAVKSAEPLAVMLRSHGCGVMTPQDKKLRDYAEAILAEREAKKRKKQLELKL</sequence>
<dbReference type="EMBL" id="JBGLYH010000018">
    <property type="protein sequence ID" value="MEZ7196743.1"/>
    <property type="molecule type" value="Genomic_DNA"/>
</dbReference>
<dbReference type="RefSeq" id="WP_338669744.1">
    <property type="nucleotide sequence ID" value="NZ_JBGLYH010000018.1"/>
</dbReference>
<protein>
    <submittedName>
        <fullName evidence="1">Uncharacterized protein</fullName>
    </submittedName>
</protein>
<gene>
    <name evidence="1" type="ORF">AB6M95_08290</name>
</gene>
<name>A0ABV4K199_9BACT</name>
<proteinExistence type="predicted"/>
<accession>A0ABV4K199</accession>
<evidence type="ECO:0000313" key="1">
    <source>
        <dbReference type="EMBL" id="MEZ7196743.1"/>
    </source>
</evidence>
<organism evidence="1 2">
    <name type="scientific">Pseudodesulfovibrio karagichevae</name>
    <dbReference type="NCBI Taxonomy" id="3239305"/>
    <lineage>
        <taxon>Bacteria</taxon>
        <taxon>Pseudomonadati</taxon>
        <taxon>Thermodesulfobacteriota</taxon>
        <taxon>Desulfovibrionia</taxon>
        <taxon>Desulfovibrionales</taxon>
        <taxon>Desulfovibrionaceae</taxon>
    </lineage>
</organism>
<keyword evidence="2" id="KW-1185">Reference proteome</keyword>
<reference evidence="1 2" key="1">
    <citation type="submission" date="2024-08" db="EMBL/GenBank/DDBJ databases">
        <title>Sulfate-reducing bacteria isolated from formation water of the oil field in Kazakhstan and description of Pseudodesulfovibrio sp.</title>
        <authorList>
            <person name="Bidzhieva S.K."/>
            <person name="Tourova T.P."/>
            <person name="Grouzdev D.S."/>
            <person name="Beletsky A.V."/>
            <person name="Sokolova D.S."/>
            <person name="Samigullina S.R."/>
            <person name="Poltaraus A.B."/>
            <person name="Avtukh A.N."/>
            <person name="Tereshina V.M."/>
            <person name="Zhaparov N.S."/>
            <person name="Mardanov A.V."/>
            <person name="Nazina T.N."/>
        </authorList>
    </citation>
    <scope>NUCLEOTIDE SEQUENCE [LARGE SCALE GENOMIC DNA]</scope>
    <source>
        <strain evidence="1 2">9FUS</strain>
    </source>
</reference>